<dbReference type="AlphaFoldDB" id="A0A0D3I3I7"/>
<keyword evidence="7" id="KW-1185">Reference proteome</keyword>
<evidence type="ECO:0000256" key="1">
    <source>
        <dbReference type="ARBA" id="ARBA00022692"/>
    </source>
</evidence>
<dbReference type="KEGG" id="ehx:EMIHUDRAFT_453634"/>
<evidence type="ECO:0000256" key="3">
    <source>
        <dbReference type="ARBA" id="ARBA00023136"/>
    </source>
</evidence>
<dbReference type="Proteomes" id="UP000013827">
    <property type="component" value="Unassembled WGS sequence"/>
</dbReference>
<keyword evidence="1 5" id="KW-0812">Transmembrane</keyword>
<keyword evidence="2 5" id="KW-1133">Transmembrane helix</keyword>
<name>A0A0D3I3I7_EMIH1</name>
<feature type="transmembrane region" description="Helical" evidence="5">
    <location>
        <begin position="298"/>
        <end position="322"/>
    </location>
</feature>
<feature type="transmembrane region" description="Helical" evidence="5">
    <location>
        <begin position="360"/>
        <end position="383"/>
    </location>
</feature>
<proteinExistence type="predicted"/>
<dbReference type="PANTHER" id="PTHR23121:SF9">
    <property type="entry name" value="SODIUM-DEPENDENT GLUCOSE TRANSPORTER 1"/>
    <property type="match status" value="1"/>
</dbReference>
<dbReference type="InterPro" id="IPR036259">
    <property type="entry name" value="MFS_trans_sf"/>
</dbReference>
<evidence type="ECO:0000313" key="6">
    <source>
        <dbReference type="EnsemblProtists" id="EOD05822"/>
    </source>
</evidence>
<evidence type="ECO:0000256" key="2">
    <source>
        <dbReference type="ARBA" id="ARBA00022989"/>
    </source>
</evidence>
<dbReference type="RefSeq" id="XP_005758251.1">
    <property type="nucleotide sequence ID" value="XM_005758194.1"/>
</dbReference>
<evidence type="ECO:0000256" key="5">
    <source>
        <dbReference type="SAM" id="Phobius"/>
    </source>
</evidence>
<feature type="transmembrane region" description="Helical" evidence="5">
    <location>
        <begin position="124"/>
        <end position="147"/>
    </location>
</feature>
<evidence type="ECO:0000256" key="4">
    <source>
        <dbReference type="SAM" id="MobiDB-lite"/>
    </source>
</evidence>
<reference evidence="7" key="1">
    <citation type="journal article" date="2013" name="Nature">
        <title>Pan genome of the phytoplankton Emiliania underpins its global distribution.</title>
        <authorList>
            <person name="Read B.A."/>
            <person name="Kegel J."/>
            <person name="Klute M.J."/>
            <person name="Kuo A."/>
            <person name="Lefebvre S.C."/>
            <person name="Maumus F."/>
            <person name="Mayer C."/>
            <person name="Miller J."/>
            <person name="Monier A."/>
            <person name="Salamov A."/>
            <person name="Young J."/>
            <person name="Aguilar M."/>
            <person name="Claverie J.M."/>
            <person name="Frickenhaus S."/>
            <person name="Gonzalez K."/>
            <person name="Herman E.K."/>
            <person name="Lin Y.C."/>
            <person name="Napier J."/>
            <person name="Ogata H."/>
            <person name="Sarno A.F."/>
            <person name="Shmutz J."/>
            <person name="Schroeder D."/>
            <person name="de Vargas C."/>
            <person name="Verret F."/>
            <person name="von Dassow P."/>
            <person name="Valentin K."/>
            <person name="Van de Peer Y."/>
            <person name="Wheeler G."/>
            <person name="Dacks J.B."/>
            <person name="Delwiche C.F."/>
            <person name="Dyhrman S.T."/>
            <person name="Glockner G."/>
            <person name="John U."/>
            <person name="Richards T."/>
            <person name="Worden A.Z."/>
            <person name="Zhang X."/>
            <person name="Grigoriev I.V."/>
            <person name="Allen A.E."/>
            <person name="Bidle K."/>
            <person name="Borodovsky M."/>
            <person name="Bowler C."/>
            <person name="Brownlee C."/>
            <person name="Cock J.M."/>
            <person name="Elias M."/>
            <person name="Gladyshev V.N."/>
            <person name="Groth M."/>
            <person name="Guda C."/>
            <person name="Hadaegh A."/>
            <person name="Iglesias-Rodriguez M.D."/>
            <person name="Jenkins J."/>
            <person name="Jones B.M."/>
            <person name="Lawson T."/>
            <person name="Leese F."/>
            <person name="Lindquist E."/>
            <person name="Lobanov A."/>
            <person name="Lomsadze A."/>
            <person name="Malik S.B."/>
            <person name="Marsh M.E."/>
            <person name="Mackinder L."/>
            <person name="Mock T."/>
            <person name="Mueller-Roeber B."/>
            <person name="Pagarete A."/>
            <person name="Parker M."/>
            <person name="Probert I."/>
            <person name="Quesneville H."/>
            <person name="Raines C."/>
            <person name="Rensing S.A."/>
            <person name="Riano-Pachon D.M."/>
            <person name="Richier S."/>
            <person name="Rokitta S."/>
            <person name="Shiraiwa Y."/>
            <person name="Soanes D.M."/>
            <person name="van der Giezen M."/>
            <person name="Wahlund T.M."/>
            <person name="Williams B."/>
            <person name="Wilson W."/>
            <person name="Wolfe G."/>
            <person name="Wurch L.L."/>
        </authorList>
    </citation>
    <scope>NUCLEOTIDE SEQUENCE</scope>
</reference>
<dbReference type="GeneID" id="17251964"/>
<dbReference type="Gene3D" id="1.20.1250.20">
    <property type="entry name" value="MFS general substrate transporter like domains"/>
    <property type="match status" value="1"/>
</dbReference>
<protein>
    <recommendedName>
        <fullName evidence="8">Major facilitator superfamily (MFS) profile domain-containing protein</fullName>
    </recommendedName>
</protein>
<feature type="transmembrane region" description="Helical" evidence="5">
    <location>
        <begin position="240"/>
        <end position="260"/>
    </location>
</feature>
<sequence>MNAAARARHNTVAVLTTVGIVNGGLVGGIGPSIDAFAANTGLSQSTLAGLVLQMKLSKLLGNYCWTYYANSSARHGRLSPRGLHAALMLCSAGLSCVVARARTSPRWLQLACWGFGLCYGCSDAGVLMALAVLAAAAAAVLACAAPLPRGDAASLPHYEALQPDSPGGNGLELQPLHEPGSTAQSSGDGRDGLGRSPLHRRHGLVLVGAMATVLFSVTAAEHGVATWLPTYGQRVGAMELSSLALLSSVFWAVVTAGRVAWSAFAASVSSAWHALAFDASVMVVSGLSYLGYELLQSQWLLWLGTCGLGIAIASSVPAAMALPAEGDVIISPNVMLVFNFAMSLGELLAPYTIGLCFAQGWYGAFTACTVMMSLAVAGATAVARCTLVPN</sequence>
<dbReference type="SUPFAM" id="SSF103473">
    <property type="entry name" value="MFS general substrate transporter"/>
    <property type="match status" value="1"/>
</dbReference>
<feature type="transmembrane region" description="Helical" evidence="5">
    <location>
        <begin position="272"/>
        <end position="292"/>
    </location>
</feature>
<evidence type="ECO:0008006" key="8">
    <source>
        <dbReference type="Google" id="ProtNLM"/>
    </source>
</evidence>
<feature type="transmembrane region" description="Helical" evidence="5">
    <location>
        <begin position="203"/>
        <end position="220"/>
    </location>
</feature>
<dbReference type="HOGENOM" id="CLU_708705_0_0_1"/>
<reference evidence="6" key="2">
    <citation type="submission" date="2024-10" db="UniProtKB">
        <authorList>
            <consortium name="EnsemblProtists"/>
        </authorList>
    </citation>
    <scope>IDENTIFICATION</scope>
</reference>
<accession>A0A0D3I3I7</accession>
<keyword evidence="3 5" id="KW-0472">Membrane</keyword>
<organism evidence="6 7">
    <name type="scientific">Emiliania huxleyi (strain CCMP1516)</name>
    <dbReference type="NCBI Taxonomy" id="280463"/>
    <lineage>
        <taxon>Eukaryota</taxon>
        <taxon>Haptista</taxon>
        <taxon>Haptophyta</taxon>
        <taxon>Prymnesiophyceae</taxon>
        <taxon>Isochrysidales</taxon>
        <taxon>Noelaerhabdaceae</taxon>
        <taxon>Emiliania</taxon>
    </lineage>
</organism>
<dbReference type="EnsemblProtists" id="EOD05822">
    <property type="protein sequence ID" value="EOD05822"/>
    <property type="gene ID" value="EMIHUDRAFT_453634"/>
</dbReference>
<dbReference type="PANTHER" id="PTHR23121">
    <property type="entry name" value="SODIUM-DEPENDENT GLUCOSE TRANSPORTER 1"/>
    <property type="match status" value="1"/>
</dbReference>
<feature type="transmembrane region" description="Helical" evidence="5">
    <location>
        <begin position="334"/>
        <end position="354"/>
    </location>
</feature>
<feature type="region of interest" description="Disordered" evidence="4">
    <location>
        <begin position="169"/>
        <end position="192"/>
    </location>
</feature>
<evidence type="ECO:0000313" key="7">
    <source>
        <dbReference type="Proteomes" id="UP000013827"/>
    </source>
</evidence>
<dbReference type="PaxDb" id="2903-EOD05822"/>